<reference evidence="1 2" key="1">
    <citation type="submission" date="2019-02" db="EMBL/GenBank/DDBJ databases">
        <title>Opniocepnalus argus genome.</title>
        <authorList>
            <person name="Zhou C."/>
            <person name="Xiao S."/>
        </authorList>
    </citation>
    <scope>NUCLEOTIDE SEQUENCE [LARGE SCALE GENOMIC DNA]</scope>
    <source>
        <strain evidence="1">OARG1902GOOAL</strain>
        <tissue evidence="1">Muscle</tissue>
    </source>
</reference>
<name>A0A6G1Q2N2_CHAAH</name>
<accession>A0A6G1Q2N2</accession>
<evidence type="ECO:0000313" key="2">
    <source>
        <dbReference type="Proteomes" id="UP000503349"/>
    </source>
</evidence>
<dbReference type="EMBL" id="CM015723">
    <property type="protein sequence ID" value="KAF3696623.1"/>
    <property type="molecule type" value="Genomic_DNA"/>
</dbReference>
<reference evidence="2" key="2">
    <citation type="submission" date="2019-02" db="EMBL/GenBank/DDBJ databases">
        <title>Opniocepnalus argus Var Kimnra genome.</title>
        <authorList>
            <person name="Zhou C."/>
            <person name="Xiao S."/>
        </authorList>
    </citation>
    <scope>NUCLEOTIDE SEQUENCE [LARGE SCALE GENOMIC DNA]</scope>
</reference>
<dbReference type="Proteomes" id="UP000503349">
    <property type="component" value="Chromosome 12"/>
</dbReference>
<proteinExistence type="predicted"/>
<evidence type="ECO:0000313" key="1">
    <source>
        <dbReference type="EMBL" id="KAF3696623.1"/>
    </source>
</evidence>
<keyword evidence="2" id="KW-1185">Reference proteome</keyword>
<gene>
    <name evidence="1" type="ORF">EXN66_Car012301</name>
</gene>
<dbReference type="AlphaFoldDB" id="A0A6G1Q2N2"/>
<organism evidence="1 2">
    <name type="scientific">Channa argus</name>
    <name type="common">Northern snakehead</name>
    <name type="synonym">Ophicephalus argus</name>
    <dbReference type="NCBI Taxonomy" id="215402"/>
    <lineage>
        <taxon>Eukaryota</taxon>
        <taxon>Metazoa</taxon>
        <taxon>Chordata</taxon>
        <taxon>Craniata</taxon>
        <taxon>Vertebrata</taxon>
        <taxon>Euteleostomi</taxon>
        <taxon>Actinopterygii</taxon>
        <taxon>Neopterygii</taxon>
        <taxon>Teleostei</taxon>
        <taxon>Neoteleostei</taxon>
        <taxon>Acanthomorphata</taxon>
        <taxon>Anabantaria</taxon>
        <taxon>Anabantiformes</taxon>
        <taxon>Channoidei</taxon>
        <taxon>Channidae</taxon>
        <taxon>Channa</taxon>
    </lineage>
</organism>
<sequence length="108" mass="12071">MAAERNVYRLQSGFLLHVDSGSPGIRSRGFQTCVNKQFVPVRSASVNVSHSRDAKMAWDKHCGAKLVLLPIHMKTPLINDPHQFSLTCQAAESLLGHNIYFSNEELSY</sequence>
<protein>
    <submittedName>
        <fullName evidence="1">Uncharacterized protein</fullName>
    </submittedName>
</protein>